<dbReference type="InterPro" id="IPR013766">
    <property type="entry name" value="Thioredoxin_domain"/>
</dbReference>
<dbReference type="InterPro" id="IPR036249">
    <property type="entry name" value="Thioredoxin-like_sf"/>
</dbReference>
<evidence type="ECO:0000259" key="2">
    <source>
        <dbReference type="PROSITE" id="PS51352"/>
    </source>
</evidence>
<gene>
    <name evidence="3" type="ORF">H8B17_17280</name>
</gene>
<evidence type="ECO:0000313" key="3">
    <source>
        <dbReference type="EMBL" id="MBD1427334.1"/>
    </source>
</evidence>
<name>A0ABR7Y7S6_9SPHI</name>
<organism evidence="3 4">
    <name type="scientific">Sphingobacterium arenae</name>
    <dbReference type="NCBI Taxonomy" id="1280598"/>
    <lineage>
        <taxon>Bacteria</taxon>
        <taxon>Pseudomonadati</taxon>
        <taxon>Bacteroidota</taxon>
        <taxon>Sphingobacteriia</taxon>
        <taxon>Sphingobacteriales</taxon>
        <taxon>Sphingobacteriaceae</taxon>
        <taxon>Sphingobacterium</taxon>
    </lineage>
</organism>
<dbReference type="Proteomes" id="UP000606494">
    <property type="component" value="Unassembled WGS sequence"/>
</dbReference>
<feature type="domain" description="Thioredoxin" evidence="2">
    <location>
        <begin position="166"/>
        <end position="307"/>
    </location>
</feature>
<protein>
    <submittedName>
        <fullName evidence="3">DUF5106 domain-containing protein</fullName>
    </submittedName>
</protein>
<reference evidence="3 4" key="1">
    <citation type="submission" date="2020-08" db="EMBL/GenBank/DDBJ databases">
        <title>Sphingobacterium sp. DN00404 isolated from aquaculture water.</title>
        <authorList>
            <person name="Zhang M."/>
        </authorList>
    </citation>
    <scope>NUCLEOTIDE SEQUENCE [LARGE SCALE GENOMIC DNA]</scope>
    <source>
        <strain evidence="3 4">KCTC 32294</strain>
    </source>
</reference>
<dbReference type="SUPFAM" id="SSF52833">
    <property type="entry name" value="Thioredoxin-like"/>
    <property type="match status" value="1"/>
</dbReference>
<dbReference type="RefSeq" id="WP_190310489.1">
    <property type="nucleotide sequence ID" value="NZ_JACNYK010000006.1"/>
</dbReference>
<keyword evidence="4" id="KW-1185">Reference proteome</keyword>
<dbReference type="EMBL" id="JACNYK010000006">
    <property type="protein sequence ID" value="MBD1427334.1"/>
    <property type="molecule type" value="Genomic_DNA"/>
</dbReference>
<dbReference type="PROSITE" id="PS00194">
    <property type="entry name" value="THIOREDOXIN_1"/>
    <property type="match status" value="1"/>
</dbReference>
<dbReference type="InterPro" id="IPR033395">
    <property type="entry name" value="DUF5106"/>
</dbReference>
<evidence type="ECO:0000313" key="4">
    <source>
        <dbReference type="Proteomes" id="UP000606494"/>
    </source>
</evidence>
<dbReference type="Gene3D" id="3.40.30.10">
    <property type="entry name" value="Glutaredoxin"/>
    <property type="match status" value="1"/>
</dbReference>
<dbReference type="Pfam" id="PF13098">
    <property type="entry name" value="Thioredoxin_2"/>
    <property type="match status" value="1"/>
</dbReference>
<evidence type="ECO:0000256" key="1">
    <source>
        <dbReference type="ARBA" id="ARBA00023284"/>
    </source>
</evidence>
<dbReference type="InterPro" id="IPR017937">
    <property type="entry name" value="Thioredoxin_CS"/>
</dbReference>
<sequence>MNLVFLQRGRLYWALAILLMGISCGNPKEGQSVQKDNVNSDIEITASIPAKRLLNYWDGFNFKARTETTNLDDPEQKLVDFIALFPTVPDTVVQIAVHSMLKKASVAPRTFNYFLDKYNHYLYDPNSPMRNEGYYEQVLTYLAADETLRDEEREKYALLLELVRKNQVGTVATDFQYLGKDGKYRTMREGEKPYKMLVFYDPTCTHCAAIMQDLAQTPAVNNCIENGFLDIVSVSLYPDKDSWVAYQKRIPDNWINGWDEKGDVINEGLYNIRAYPTIFLLDGENTVLLKDAPLDVTLRYLVRLVSR</sequence>
<accession>A0ABR7Y7S6</accession>
<comment type="caution">
    <text evidence="3">The sequence shown here is derived from an EMBL/GenBank/DDBJ whole genome shotgun (WGS) entry which is preliminary data.</text>
</comment>
<dbReference type="InterPro" id="IPR012336">
    <property type="entry name" value="Thioredoxin-like_fold"/>
</dbReference>
<dbReference type="Pfam" id="PF17127">
    <property type="entry name" value="DUF5106"/>
    <property type="match status" value="1"/>
</dbReference>
<keyword evidence="1" id="KW-0676">Redox-active center</keyword>
<dbReference type="PROSITE" id="PS51352">
    <property type="entry name" value="THIOREDOXIN_2"/>
    <property type="match status" value="1"/>
</dbReference>
<proteinExistence type="predicted"/>